<evidence type="ECO:0000313" key="14">
    <source>
        <dbReference type="Proteomes" id="UP000278962"/>
    </source>
</evidence>
<dbReference type="GO" id="GO:0006313">
    <property type="term" value="P:DNA transposition"/>
    <property type="evidence" value="ECO:0007669"/>
    <property type="project" value="UniProtKB-UniRule"/>
</dbReference>
<keyword evidence="14" id="KW-1185">Reference proteome</keyword>
<feature type="domain" description="Core-binding (CB)" evidence="12">
    <location>
        <begin position="15"/>
        <end position="103"/>
    </location>
</feature>
<keyword evidence="9 10" id="KW-0131">Cell cycle</keyword>
<dbReference type="CDD" id="cd00798">
    <property type="entry name" value="INT_XerDC_C"/>
    <property type="match status" value="1"/>
</dbReference>
<dbReference type="InterPro" id="IPR004107">
    <property type="entry name" value="Integrase_SAM-like_N"/>
</dbReference>
<dbReference type="AlphaFoldDB" id="A0A660L247"/>
<dbReference type="NCBIfam" id="NF001399">
    <property type="entry name" value="PRK00283.1"/>
    <property type="match status" value="1"/>
</dbReference>
<gene>
    <name evidence="10" type="primary">xerC</name>
    <name evidence="13" type="ORF">C8N24_4979</name>
</gene>
<feature type="active site" description="O-(3'-phospho-DNA)-tyrosine intermediate" evidence="10">
    <location>
        <position position="294"/>
    </location>
</feature>
<dbReference type="NCBIfam" id="TIGR02225">
    <property type="entry name" value="recomb_XerD"/>
    <property type="match status" value="1"/>
</dbReference>
<protein>
    <recommendedName>
        <fullName evidence="10">Tyrosine recombinase XerC</fullName>
    </recommendedName>
</protein>
<feature type="active site" evidence="10">
    <location>
        <position position="259"/>
    </location>
</feature>
<evidence type="ECO:0000256" key="9">
    <source>
        <dbReference type="ARBA" id="ARBA00023306"/>
    </source>
</evidence>
<evidence type="ECO:0000256" key="1">
    <source>
        <dbReference type="ARBA" id="ARBA00004496"/>
    </source>
</evidence>
<reference evidence="13 14" key="1">
    <citation type="submission" date="2018-10" db="EMBL/GenBank/DDBJ databases">
        <title>Genomic Encyclopedia of Archaeal and Bacterial Type Strains, Phase II (KMG-II): from individual species to whole genera.</title>
        <authorList>
            <person name="Goeker M."/>
        </authorList>
    </citation>
    <scope>NUCLEOTIDE SEQUENCE [LARGE SCALE GENOMIC DNA]</scope>
    <source>
        <strain evidence="13 14">DSM 14954</strain>
    </source>
</reference>
<name>A0A660L247_9ACTN</name>
<dbReference type="InterPro" id="IPR011010">
    <property type="entry name" value="DNA_brk_join_enz"/>
</dbReference>
<dbReference type="PANTHER" id="PTHR30349">
    <property type="entry name" value="PHAGE INTEGRASE-RELATED"/>
    <property type="match status" value="1"/>
</dbReference>
<comment type="function">
    <text evidence="10">Site-specific tyrosine recombinase, which acts by catalyzing the cutting and rejoining of the recombining DNA molecules. The XerC-XerD complex is essential to convert dimers of the bacterial chromosome into monomers to permit their segregation at cell division. It also contributes to the segregational stability of plasmids.</text>
</comment>
<dbReference type="InterPro" id="IPR023009">
    <property type="entry name" value="Tyrosine_recombinase_XerC/XerD"/>
</dbReference>
<dbReference type="Gene3D" id="1.10.150.130">
    <property type="match status" value="1"/>
</dbReference>
<keyword evidence="5 10" id="KW-0159">Chromosome partition</keyword>
<keyword evidence="4 10" id="KW-0132">Cell division</keyword>
<keyword evidence="3 10" id="KW-0963">Cytoplasm</keyword>
<dbReference type="OrthoDB" id="9801717at2"/>
<evidence type="ECO:0000313" key="13">
    <source>
        <dbReference type="EMBL" id="RKQ86962.1"/>
    </source>
</evidence>
<dbReference type="GO" id="GO:0005737">
    <property type="term" value="C:cytoplasm"/>
    <property type="evidence" value="ECO:0007669"/>
    <property type="project" value="UniProtKB-SubCell"/>
</dbReference>
<comment type="subcellular location">
    <subcellularLocation>
        <location evidence="1 10">Cytoplasm</location>
    </subcellularLocation>
</comment>
<dbReference type="InterPro" id="IPR011932">
    <property type="entry name" value="Recomb_XerD"/>
</dbReference>
<feature type="active site" evidence="10">
    <location>
        <position position="164"/>
    </location>
</feature>
<evidence type="ECO:0000256" key="8">
    <source>
        <dbReference type="ARBA" id="ARBA00023172"/>
    </source>
</evidence>
<comment type="subunit">
    <text evidence="10">Forms a cyclic heterotetrameric complex composed of two molecules of XerC and two molecules of XerD.</text>
</comment>
<dbReference type="RefSeq" id="WP_121255140.1">
    <property type="nucleotide sequence ID" value="NZ_RBIL01000002.1"/>
</dbReference>
<dbReference type="InterPro" id="IPR013762">
    <property type="entry name" value="Integrase-like_cat_sf"/>
</dbReference>
<dbReference type="EMBL" id="RBIL01000002">
    <property type="protein sequence ID" value="RKQ86962.1"/>
    <property type="molecule type" value="Genomic_DNA"/>
</dbReference>
<dbReference type="Pfam" id="PF00589">
    <property type="entry name" value="Phage_integrase"/>
    <property type="match status" value="1"/>
</dbReference>
<dbReference type="GO" id="GO:0051301">
    <property type="term" value="P:cell division"/>
    <property type="evidence" value="ECO:0007669"/>
    <property type="project" value="UniProtKB-KW"/>
</dbReference>
<evidence type="ECO:0000256" key="5">
    <source>
        <dbReference type="ARBA" id="ARBA00022829"/>
    </source>
</evidence>
<keyword evidence="7 10" id="KW-0238">DNA-binding</keyword>
<organism evidence="13 14">
    <name type="scientific">Solirubrobacter pauli</name>
    <dbReference type="NCBI Taxonomy" id="166793"/>
    <lineage>
        <taxon>Bacteria</taxon>
        <taxon>Bacillati</taxon>
        <taxon>Actinomycetota</taxon>
        <taxon>Thermoleophilia</taxon>
        <taxon>Solirubrobacterales</taxon>
        <taxon>Solirubrobacteraceae</taxon>
        <taxon>Solirubrobacter</taxon>
    </lineage>
</organism>
<dbReference type="GO" id="GO:0009037">
    <property type="term" value="F:tyrosine-based site-specific recombinase activity"/>
    <property type="evidence" value="ECO:0007669"/>
    <property type="project" value="UniProtKB-UniRule"/>
</dbReference>
<feature type="active site" evidence="10">
    <location>
        <position position="285"/>
    </location>
</feature>
<keyword evidence="6 10" id="KW-0229">DNA integration</keyword>
<feature type="domain" description="Tyr recombinase" evidence="11">
    <location>
        <begin position="124"/>
        <end position="307"/>
    </location>
</feature>
<dbReference type="InterPro" id="IPR002104">
    <property type="entry name" value="Integrase_catalytic"/>
</dbReference>
<feature type="active site" evidence="10">
    <location>
        <position position="188"/>
    </location>
</feature>
<dbReference type="InterPro" id="IPR044068">
    <property type="entry name" value="CB"/>
</dbReference>
<evidence type="ECO:0000256" key="6">
    <source>
        <dbReference type="ARBA" id="ARBA00022908"/>
    </source>
</evidence>
<dbReference type="HAMAP" id="MF_01808">
    <property type="entry name" value="Recomb_XerC_XerD"/>
    <property type="match status" value="1"/>
</dbReference>
<dbReference type="Gene3D" id="1.10.443.10">
    <property type="entry name" value="Intergrase catalytic core"/>
    <property type="match status" value="1"/>
</dbReference>
<dbReference type="PROSITE" id="PS51900">
    <property type="entry name" value="CB"/>
    <property type="match status" value="1"/>
</dbReference>
<comment type="similarity">
    <text evidence="10">Belongs to the 'phage' integrase family. XerC subfamily.</text>
</comment>
<dbReference type="GO" id="GO:0007059">
    <property type="term" value="P:chromosome segregation"/>
    <property type="evidence" value="ECO:0007669"/>
    <property type="project" value="UniProtKB-UniRule"/>
</dbReference>
<sequence>MAVADAPLATPTDTQPFEHLVLDFLAYLEFERGLSRNTLEAYRSDLLQYGVYLHGRDALVVTHSDLAGFVSSLAAGDGEKPPVAPATLQRKVACLRSFYRHLRRQSLIDADPTANLRAPKQSRRLPHVLSRDEVAKLLEQPRGTEPPAMRDRALLELMYACGLRASEAIELEMQDLDLEIGILRARGKGSKERIVPVGSAATRAVNAYLAKGRGRLVGDRLESRLFVNHRGSGLTRQGLYKIVQRHAASAGLADKMSPHTLRHTFATHLLAGGCDLRSLQEMLGHADIATTQLYTHLSADRLKDVYFDAHPRAKMR</sequence>
<evidence type="ECO:0000259" key="11">
    <source>
        <dbReference type="PROSITE" id="PS51898"/>
    </source>
</evidence>
<dbReference type="InterPro" id="IPR050090">
    <property type="entry name" value="Tyrosine_recombinase_XerCD"/>
</dbReference>
<evidence type="ECO:0000256" key="3">
    <source>
        <dbReference type="ARBA" id="ARBA00022490"/>
    </source>
</evidence>
<evidence type="ECO:0000256" key="4">
    <source>
        <dbReference type="ARBA" id="ARBA00022618"/>
    </source>
</evidence>
<dbReference type="SUPFAM" id="SSF56349">
    <property type="entry name" value="DNA breaking-rejoining enzymes"/>
    <property type="match status" value="1"/>
</dbReference>
<evidence type="ECO:0000259" key="12">
    <source>
        <dbReference type="PROSITE" id="PS51900"/>
    </source>
</evidence>
<evidence type="ECO:0000256" key="10">
    <source>
        <dbReference type="HAMAP-Rule" id="MF_01808"/>
    </source>
</evidence>
<dbReference type="PANTHER" id="PTHR30349:SF81">
    <property type="entry name" value="TYROSINE RECOMBINASE XERC"/>
    <property type="match status" value="1"/>
</dbReference>
<dbReference type="InterPro" id="IPR010998">
    <property type="entry name" value="Integrase_recombinase_N"/>
</dbReference>
<evidence type="ECO:0000256" key="7">
    <source>
        <dbReference type="ARBA" id="ARBA00023125"/>
    </source>
</evidence>
<feature type="active site" evidence="10">
    <location>
        <position position="262"/>
    </location>
</feature>
<dbReference type="Proteomes" id="UP000278962">
    <property type="component" value="Unassembled WGS sequence"/>
</dbReference>
<evidence type="ECO:0000256" key="2">
    <source>
        <dbReference type="ARBA" id="ARBA00010450"/>
    </source>
</evidence>
<comment type="caution">
    <text evidence="13">The sequence shown here is derived from an EMBL/GenBank/DDBJ whole genome shotgun (WGS) entry which is preliminary data.</text>
</comment>
<proteinExistence type="inferred from homology"/>
<dbReference type="Pfam" id="PF02899">
    <property type="entry name" value="Phage_int_SAM_1"/>
    <property type="match status" value="1"/>
</dbReference>
<accession>A0A660L247</accession>
<comment type="similarity">
    <text evidence="2">Belongs to the 'phage' integrase family. XerD subfamily.</text>
</comment>
<keyword evidence="8 10" id="KW-0233">DNA recombination</keyword>
<dbReference type="GO" id="GO:0003677">
    <property type="term" value="F:DNA binding"/>
    <property type="evidence" value="ECO:0007669"/>
    <property type="project" value="UniProtKB-UniRule"/>
</dbReference>
<dbReference type="PROSITE" id="PS51898">
    <property type="entry name" value="TYR_RECOMBINASE"/>
    <property type="match status" value="1"/>
</dbReference>